<dbReference type="NCBIfam" id="TIGR02522">
    <property type="entry name" value="pilus_cpaD"/>
    <property type="match status" value="1"/>
</dbReference>
<dbReference type="RefSeq" id="WP_377354638.1">
    <property type="nucleotide sequence ID" value="NZ_JBHTLQ010000066.1"/>
</dbReference>
<proteinExistence type="predicted"/>
<dbReference type="Pfam" id="PF09476">
    <property type="entry name" value="Pilus_CpaD"/>
    <property type="match status" value="1"/>
</dbReference>
<comment type="caution">
    <text evidence="2">The sequence shown here is derived from an EMBL/GenBank/DDBJ whole genome shotgun (WGS) entry which is preliminary data.</text>
</comment>
<organism evidence="2 3">
    <name type="scientific">Phenylobacterium conjunctum</name>
    <dbReference type="NCBI Taxonomy" id="1298959"/>
    <lineage>
        <taxon>Bacteria</taxon>
        <taxon>Pseudomonadati</taxon>
        <taxon>Pseudomonadota</taxon>
        <taxon>Alphaproteobacteria</taxon>
        <taxon>Caulobacterales</taxon>
        <taxon>Caulobacteraceae</taxon>
        <taxon>Phenylobacterium</taxon>
    </lineage>
</organism>
<keyword evidence="3" id="KW-1185">Reference proteome</keyword>
<evidence type="ECO:0000313" key="2">
    <source>
        <dbReference type="EMBL" id="MFD1192606.1"/>
    </source>
</evidence>
<feature type="signal peptide" evidence="1">
    <location>
        <begin position="1"/>
        <end position="20"/>
    </location>
</feature>
<reference evidence="3" key="1">
    <citation type="journal article" date="2019" name="Int. J. Syst. Evol. Microbiol.">
        <title>The Global Catalogue of Microorganisms (GCM) 10K type strain sequencing project: providing services to taxonomists for standard genome sequencing and annotation.</title>
        <authorList>
            <consortium name="The Broad Institute Genomics Platform"/>
            <consortium name="The Broad Institute Genome Sequencing Center for Infectious Disease"/>
            <person name="Wu L."/>
            <person name="Ma J."/>
        </authorList>
    </citation>
    <scope>NUCLEOTIDE SEQUENCE [LARGE SCALE GENOMIC DNA]</scope>
    <source>
        <strain evidence="3">CCUG 55074</strain>
    </source>
</reference>
<name>A0ABW3T6X0_9CAUL</name>
<evidence type="ECO:0000313" key="3">
    <source>
        <dbReference type="Proteomes" id="UP001597216"/>
    </source>
</evidence>
<dbReference type="PROSITE" id="PS51257">
    <property type="entry name" value="PROKAR_LIPOPROTEIN"/>
    <property type="match status" value="1"/>
</dbReference>
<protein>
    <submittedName>
        <fullName evidence="2">CpaD family pilus assembly protein</fullName>
    </submittedName>
</protein>
<gene>
    <name evidence="2" type="ORF">ACFQ27_18590</name>
</gene>
<accession>A0ABW3T6X0</accession>
<dbReference type="Proteomes" id="UP001597216">
    <property type="component" value="Unassembled WGS sequence"/>
</dbReference>
<evidence type="ECO:0000256" key="1">
    <source>
        <dbReference type="SAM" id="SignalP"/>
    </source>
</evidence>
<feature type="chain" id="PRO_5046518922" evidence="1">
    <location>
        <begin position="21"/>
        <end position="225"/>
    </location>
</feature>
<dbReference type="InterPro" id="IPR013361">
    <property type="entry name" value="Pilus_CpaD"/>
</dbReference>
<sequence>MTRRFPLSALILLAGLSACATPVPDRVVEARTPTEHYKATAEARPEEIRLAVHAQGLSTTQATALAQFAATWANAEGGQITLWSPVGGPDAQAAFRTGEGARTFLIAQGVPADRIAIQGYDAQGDVQASLRVGYMRYEAVVPKCGQAWQNISHSRSNDVQQNFGCAVTANLAAQIANPADLVRPREMGPADASRRLTVLEKYRKGEVVSSAKDAQAQGVISNAIK</sequence>
<keyword evidence="1" id="KW-0732">Signal</keyword>
<dbReference type="EMBL" id="JBHTLQ010000066">
    <property type="protein sequence ID" value="MFD1192606.1"/>
    <property type="molecule type" value="Genomic_DNA"/>
</dbReference>
<dbReference type="InterPro" id="IPR019027">
    <property type="entry name" value="Pilus_biogenesis_CpaD-related"/>
</dbReference>